<sequence length="30" mass="3665">MIQLDCTKKPPQTSRVEIFMCFRMELYRTV</sequence>
<proteinExistence type="predicted"/>
<evidence type="ECO:0000313" key="1">
    <source>
        <dbReference type="Proteomes" id="UP000887565"/>
    </source>
</evidence>
<evidence type="ECO:0000313" key="2">
    <source>
        <dbReference type="WBParaSite" id="nRc.2.0.1.t44910-RA"/>
    </source>
</evidence>
<dbReference type="Proteomes" id="UP000887565">
    <property type="component" value="Unplaced"/>
</dbReference>
<accession>A0A915L557</accession>
<reference evidence="2" key="1">
    <citation type="submission" date="2022-11" db="UniProtKB">
        <authorList>
            <consortium name="WormBaseParasite"/>
        </authorList>
    </citation>
    <scope>IDENTIFICATION</scope>
</reference>
<organism evidence="1 2">
    <name type="scientific">Romanomermis culicivorax</name>
    <name type="common">Nematode worm</name>
    <dbReference type="NCBI Taxonomy" id="13658"/>
    <lineage>
        <taxon>Eukaryota</taxon>
        <taxon>Metazoa</taxon>
        <taxon>Ecdysozoa</taxon>
        <taxon>Nematoda</taxon>
        <taxon>Enoplea</taxon>
        <taxon>Dorylaimia</taxon>
        <taxon>Mermithida</taxon>
        <taxon>Mermithoidea</taxon>
        <taxon>Mermithidae</taxon>
        <taxon>Romanomermis</taxon>
    </lineage>
</organism>
<name>A0A915L557_ROMCU</name>
<protein>
    <submittedName>
        <fullName evidence="2">Uncharacterized protein</fullName>
    </submittedName>
</protein>
<dbReference type="AlphaFoldDB" id="A0A915L557"/>
<keyword evidence="1" id="KW-1185">Reference proteome</keyword>
<dbReference type="WBParaSite" id="nRc.2.0.1.t44910-RA">
    <property type="protein sequence ID" value="nRc.2.0.1.t44910-RA"/>
    <property type="gene ID" value="nRc.2.0.1.g44910"/>
</dbReference>